<evidence type="ECO:0000256" key="1">
    <source>
        <dbReference type="ARBA" id="ARBA00022475"/>
    </source>
</evidence>
<dbReference type="PANTHER" id="PTHR37011:SF2">
    <property type="entry name" value="LIPOPROTEIN"/>
    <property type="match status" value="1"/>
</dbReference>
<dbReference type="HOGENOM" id="CLU_1863228_0_0_6"/>
<dbReference type="PATRIC" id="fig|932677.3.peg.1283"/>
<keyword evidence="6" id="KW-0812">Transmembrane</keyword>
<evidence type="ECO:0000256" key="2">
    <source>
        <dbReference type="ARBA" id="ARBA00022729"/>
    </source>
</evidence>
<keyword evidence="4" id="KW-0564">Palmitate</keyword>
<reference evidence="9" key="1">
    <citation type="journal article" date="2012" name="Appl. Microbiol. Biotechnol.">
        <title>The complete genome sequence of Pantoea ananatis AJ13355, an organism with great biotechnological potential.</title>
        <authorList>
            <person name="Hara Y."/>
            <person name="Kadotani N."/>
            <person name="Izui H."/>
            <person name="Katashkina J.I."/>
            <person name="Kuvaeva T.M."/>
            <person name="Andreeva I.G."/>
            <person name="Golubeva L.I."/>
            <person name="Malko D.B."/>
            <person name="Makeev V.J."/>
            <person name="Mashko S.V."/>
            <person name="Kozlov Y.I."/>
        </authorList>
    </citation>
    <scope>NUCLEOTIDE SEQUENCE [LARGE SCALE GENOMIC DNA]</scope>
    <source>
        <strain evidence="9">AJ13355</strain>
    </source>
</reference>
<evidence type="ECO:0000313" key="8">
    <source>
        <dbReference type="EMBL" id="BAK11191.1"/>
    </source>
</evidence>
<evidence type="ECO:0000256" key="4">
    <source>
        <dbReference type="ARBA" id="ARBA00023139"/>
    </source>
</evidence>
<dbReference type="Pfam" id="PF06004">
    <property type="entry name" value="DUF903"/>
    <property type="match status" value="1"/>
</dbReference>
<accession>A0A0H3KVT9</accession>
<keyword evidence="6" id="KW-1133">Transmembrane helix</keyword>
<evidence type="ECO:0000256" key="5">
    <source>
        <dbReference type="ARBA" id="ARBA00023288"/>
    </source>
</evidence>
<dbReference type="eggNOG" id="ENOG5032U4J">
    <property type="taxonomic scope" value="Bacteria"/>
</dbReference>
<sequence>MKYLTTGVKCEFSERQDAFLLCFSYSRYFLFIIYVVSRFGLQKSQKRLCCLIQGPLQGDEMHTKSFSAAVLLALSLATLVGCSSNQSIKTSDGRTIVTDGKPQIDSDTGLVSYRDAQTGKTEQINRDQISNMSELDN</sequence>
<keyword evidence="3 6" id="KW-0472">Membrane</keyword>
<dbReference type="Gene3D" id="2.30.30.100">
    <property type="match status" value="1"/>
</dbReference>
<dbReference type="InterPro" id="IPR010920">
    <property type="entry name" value="LSM_dom_sf"/>
</dbReference>
<evidence type="ECO:0000313" key="9">
    <source>
        <dbReference type="Proteomes" id="UP000006690"/>
    </source>
</evidence>
<dbReference type="SUPFAM" id="SSF50182">
    <property type="entry name" value="Sm-like ribonucleoproteins"/>
    <property type="match status" value="1"/>
</dbReference>
<gene>
    <name evidence="8" type="primary">ygdR</name>
    <name evidence="8" type="ordered locus">PAJ_1111</name>
</gene>
<keyword evidence="1" id="KW-1003">Cell membrane</keyword>
<dbReference type="PANTHER" id="PTHR37011">
    <property type="entry name" value="POT FAMILY PEPTIDE TRANSPORT PROTEIN-RELATED"/>
    <property type="match status" value="1"/>
</dbReference>
<protein>
    <submittedName>
        <fullName evidence="8">Predicted lipoprotein YdgR</fullName>
    </submittedName>
</protein>
<dbReference type="Proteomes" id="UP000006690">
    <property type="component" value="Chromosome"/>
</dbReference>
<name>A0A0H3KVT9_PANAA</name>
<dbReference type="InterPro" id="IPR047807">
    <property type="entry name" value="YgdI/YgdR-like_SH3-like"/>
</dbReference>
<evidence type="ECO:0000259" key="7">
    <source>
        <dbReference type="Pfam" id="PF06004"/>
    </source>
</evidence>
<evidence type="ECO:0000256" key="3">
    <source>
        <dbReference type="ARBA" id="ARBA00023136"/>
    </source>
</evidence>
<organism evidence="8 9">
    <name type="scientific">Pantoea ananatis (strain AJ13355)</name>
    <dbReference type="NCBI Taxonomy" id="932677"/>
    <lineage>
        <taxon>Bacteria</taxon>
        <taxon>Pseudomonadati</taxon>
        <taxon>Pseudomonadota</taxon>
        <taxon>Gammaproteobacteria</taxon>
        <taxon>Enterobacterales</taxon>
        <taxon>Erwiniaceae</taxon>
        <taxon>Pantoea</taxon>
    </lineage>
</organism>
<dbReference type="KEGG" id="paj:PAJ_1111"/>
<proteinExistence type="predicted"/>
<keyword evidence="5 8" id="KW-0449">Lipoprotein</keyword>
<dbReference type="NCBIfam" id="NF033216">
    <property type="entry name" value="lipo_YgdI_YgdR"/>
    <property type="match status" value="1"/>
</dbReference>
<feature type="transmembrane region" description="Helical" evidence="6">
    <location>
        <begin position="18"/>
        <end position="37"/>
    </location>
</feature>
<evidence type="ECO:0000256" key="6">
    <source>
        <dbReference type="SAM" id="Phobius"/>
    </source>
</evidence>
<feature type="domain" description="Lipoprotein YgdI/YgdR-like SH3-like" evidence="7">
    <location>
        <begin position="88"/>
        <end position="134"/>
    </location>
</feature>
<dbReference type="InterPro" id="IPR010305">
    <property type="entry name" value="YgdI/YgdR-like"/>
</dbReference>
<keyword evidence="2" id="KW-0732">Signal</keyword>
<dbReference type="EMBL" id="AP012032">
    <property type="protein sequence ID" value="BAK11191.1"/>
    <property type="molecule type" value="Genomic_DNA"/>
</dbReference>
<dbReference type="AlphaFoldDB" id="A0A0H3KVT9"/>